<dbReference type="InterPro" id="IPR017819">
    <property type="entry name" value="Plasmid_partition_RepB"/>
</dbReference>
<evidence type="ECO:0000313" key="5">
    <source>
        <dbReference type="Proteomes" id="UP000321085"/>
    </source>
</evidence>
<dbReference type="Proteomes" id="UP000321085">
    <property type="component" value="Unassembled WGS sequence"/>
</dbReference>
<feature type="region of interest" description="Disordered" evidence="2">
    <location>
        <begin position="1"/>
        <end position="23"/>
    </location>
</feature>
<dbReference type="InterPro" id="IPR037972">
    <property type="entry name" value="RepB_N"/>
</dbReference>
<evidence type="ECO:0000256" key="2">
    <source>
        <dbReference type="SAM" id="MobiDB-lite"/>
    </source>
</evidence>
<dbReference type="EMBL" id="BJYU01000148">
    <property type="protein sequence ID" value="GEO18045.1"/>
    <property type="molecule type" value="Genomic_DNA"/>
</dbReference>
<organism evidence="4 5">
    <name type="scientific">Microvirga aerophila</name>
    <dbReference type="NCBI Taxonomy" id="670291"/>
    <lineage>
        <taxon>Bacteria</taxon>
        <taxon>Pseudomonadati</taxon>
        <taxon>Pseudomonadota</taxon>
        <taxon>Alphaproteobacteria</taxon>
        <taxon>Hyphomicrobiales</taxon>
        <taxon>Methylobacteriaceae</taxon>
        <taxon>Microvirga</taxon>
    </lineage>
</organism>
<dbReference type="PANTHER" id="PTHR33375">
    <property type="entry name" value="CHROMOSOME-PARTITIONING PROTEIN PARB-RELATED"/>
    <property type="match status" value="1"/>
</dbReference>
<protein>
    <submittedName>
        <fullName evidence="4">Plasmid partitioning protein RepB</fullName>
    </submittedName>
</protein>
<comment type="similarity">
    <text evidence="1">Belongs to the ParB family.</text>
</comment>
<dbReference type="GO" id="GO:0007059">
    <property type="term" value="P:chromosome segregation"/>
    <property type="evidence" value="ECO:0007669"/>
    <property type="project" value="TreeGrafter"/>
</dbReference>
<dbReference type="Gene3D" id="3.90.1530.30">
    <property type="match status" value="1"/>
</dbReference>
<sequence length="377" mass="41396">MKQNRAEKRNRSALLGIDSSTAPTAPSLTVIQDEIKTIMEEPESTPAAAPAAVPTPAPAMRPGTGWSLSVARGSNPVGAVGSAIGSLRGQSNAEIAALKSQLESGDTVIELETDKIDRSFVSDRMETSDLATTDLVEQIKSQGQLVPILVRPHPEHQGRYQVAFGHRRLKAAKKLGRPVRAVVRNLTDEELVIAQGQENNARLDLSYIERALFAAKLEEGGFTRQVIGAALAVSKTELSGLISVATKIPRDVVTAIGAAPGIGRPRWHDLVEIFKQQKCFDRAAEIISKPDFQEMPTDKRFVTLFAKLSKQEKTEATPSQQHIFWNDPRGRRVARITDSNDRVTFQIDKTVDDKFGAYLISRLDELYREYEQSGSTN</sequence>
<keyword evidence="5" id="KW-1185">Reference proteome</keyword>
<evidence type="ECO:0000256" key="1">
    <source>
        <dbReference type="ARBA" id="ARBA00006295"/>
    </source>
</evidence>
<name>A0A512C1F5_9HYPH</name>
<dbReference type="SMART" id="SM00470">
    <property type="entry name" value="ParB"/>
    <property type="match status" value="1"/>
</dbReference>
<feature type="domain" description="ParB-like N-terminal" evidence="3">
    <location>
        <begin position="109"/>
        <end position="200"/>
    </location>
</feature>
<dbReference type="RefSeq" id="WP_170285128.1">
    <property type="nucleotide sequence ID" value="NZ_BJYU01000148.1"/>
</dbReference>
<dbReference type="Pfam" id="PF02195">
    <property type="entry name" value="ParB_N"/>
    <property type="match status" value="1"/>
</dbReference>
<dbReference type="InterPro" id="IPR011111">
    <property type="entry name" value="Plasmid_RepB"/>
</dbReference>
<dbReference type="CDD" id="cd16405">
    <property type="entry name" value="RepB_like_N"/>
    <property type="match status" value="1"/>
</dbReference>
<dbReference type="Pfam" id="PF07506">
    <property type="entry name" value="RepB"/>
    <property type="match status" value="1"/>
</dbReference>
<dbReference type="InterPro" id="IPR050336">
    <property type="entry name" value="Chromosome_partition/occlusion"/>
</dbReference>
<evidence type="ECO:0000313" key="4">
    <source>
        <dbReference type="EMBL" id="GEO18045.1"/>
    </source>
</evidence>
<gene>
    <name evidence="4" type="ORF">MAE02_57410</name>
</gene>
<proteinExistence type="inferred from homology"/>
<dbReference type="PANTHER" id="PTHR33375:SF1">
    <property type="entry name" value="CHROMOSOME-PARTITIONING PROTEIN PARB-RELATED"/>
    <property type="match status" value="1"/>
</dbReference>
<dbReference type="SUPFAM" id="SSF110849">
    <property type="entry name" value="ParB/Sulfiredoxin"/>
    <property type="match status" value="1"/>
</dbReference>
<dbReference type="NCBIfam" id="TIGR00180">
    <property type="entry name" value="parB_part"/>
    <property type="match status" value="1"/>
</dbReference>
<dbReference type="AlphaFoldDB" id="A0A512C1F5"/>
<dbReference type="Gene3D" id="1.10.10.2830">
    <property type="match status" value="1"/>
</dbReference>
<comment type="caution">
    <text evidence="4">The sequence shown here is derived from an EMBL/GenBank/DDBJ whole genome shotgun (WGS) entry which is preliminary data.</text>
</comment>
<dbReference type="InterPro" id="IPR036086">
    <property type="entry name" value="ParB/Sulfiredoxin_sf"/>
</dbReference>
<feature type="compositionally biased region" description="Basic and acidic residues" evidence="2">
    <location>
        <begin position="1"/>
        <end position="10"/>
    </location>
</feature>
<dbReference type="InterPro" id="IPR004437">
    <property type="entry name" value="ParB/RepB/Spo0J"/>
</dbReference>
<dbReference type="GO" id="GO:0003677">
    <property type="term" value="F:DNA binding"/>
    <property type="evidence" value="ECO:0007669"/>
    <property type="project" value="InterPro"/>
</dbReference>
<accession>A0A512C1F5</accession>
<dbReference type="InterPro" id="IPR003115">
    <property type="entry name" value="ParB_N"/>
</dbReference>
<reference evidence="4 5" key="1">
    <citation type="submission" date="2019-07" db="EMBL/GenBank/DDBJ databases">
        <title>Whole genome shotgun sequence of Microvirga aerophila NBRC 106136.</title>
        <authorList>
            <person name="Hosoyama A."/>
            <person name="Uohara A."/>
            <person name="Ohji S."/>
            <person name="Ichikawa N."/>
        </authorList>
    </citation>
    <scope>NUCLEOTIDE SEQUENCE [LARGE SCALE GENOMIC DNA]</scope>
    <source>
        <strain evidence="4 5">NBRC 106136</strain>
    </source>
</reference>
<dbReference type="NCBIfam" id="TIGR03454">
    <property type="entry name" value="partition_RepB"/>
    <property type="match status" value="1"/>
</dbReference>
<dbReference type="SUPFAM" id="SSF109709">
    <property type="entry name" value="KorB DNA-binding domain-like"/>
    <property type="match status" value="1"/>
</dbReference>
<evidence type="ECO:0000259" key="3">
    <source>
        <dbReference type="SMART" id="SM00470"/>
    </source>
</evidence>
<dbReference type="GO" id="GO:0005694">
    <property type="term" value="C:chromosome"/>
    <property type="evidence" value="ECO:0007669"/>
    <property type="project" value="TreeGrafter"/>
</dbReference>